<organism evidence="2 3">
    <name type="scientific">Roseisolibacter agri</name>
    <dbReference type="NCBI Taxonomy" id="2014610"/>
    <lineage>
        <taxon>Bacteria</taxon>
        <taxon>Pseudomonadati</taxon>
        <taxon>Gemmatimonadota</taxon>
        <taxon>Gemmatimonadia</taxon>
        <taxon>Gemmatimonadales</taxon>
        <taxon>Gemmatimonadaceae</taxon>
        <taxon>Roseisolibacter</taxon>
    </lineage>
</organism>
<dbReference type="RefSeq" id="WP_284349663.1">
    <property type="nucleotide sequence ID" value="NZ_BRXS01000002.1"/>
</dbReference>
<evidence type="ECO:0000259" key="1">
    <source>
        <dbReference type="Pfam" id="PF21686"/>
    </source>
</evidence>
<sequence length="299" mass="31675">MLRFPAGRSLPVSNLDRVVWADEAITKGALMRWYVSAARAVVPVLAGRALVLTRHPAGVGGPSFHQHDPGDDTPDAVDVAMLPTADGPPARRLIGSLGSLLHAVQLGAVGVDAWHSRVDDPDTPDYAVLDLDPAADAPPTALATLARALRTELVRRGRDAVLKTSGSRGLHLLVPLEPGATYEAAAALAEEVATAVTAAHPDIATVERSKAERPPRTVYVDHLQNARGKTLAAAFCARAKPGAPISTPLAWEQLRSRMRLDRASVSSPSTQVTELRRVWLAAWRAAAPSGVWRPTSATS</sequence>
<feature type="domain" description="DNA ligase D polymerase" evidence="1">
    <location>
        <begin position="26"/>
        <end position="279"/>
    </location>
</feature>
<dbReference type="InterPro" id="IPR014145">
    <property type="entry name" value="LigD_pol_dom"/>
</dbReference>
<name>A0AA37Q271_9BACT</name>
<dbReference type="PANTHER" id="PTHR42705:SF2">
    <property type="entry name" value="BIFUNCTIONAL NON-HOMOLOGOUS END JOINING PROTEIN LIGD"/>
    <property type="match status" value="1"/>
</dbReference>
<dbReference type="InterPro" id="IPR052171">
    <property type="entry name" value="NHEJ_LigD"/>
</dbReference>
<dbReference type="EMBL" id="BRXS01000002">
    <property type="protein sequence ID" value="GLC25219.1"/>
    <property type="molecule type" value="Genomic_DNA"/>
</dbReference>
<comment type="caution">
    <text evidence="2">The sequence shown here is derived from an EMBL/GenBank/DDBJ whole genome shotgun (WGS) entry which is preliminary data.</text>
</comment>
<protein>
    <submittedName>
        <fullName evidence="2">DNA polymerase domain-containing protein</fullName>
    </submittedName>
</protein>
<proteinExistence type="predicted"/>
<dbReference type="PANTHER" id="PTHR42705">
    <property type="entry name" value="BIFUNCTIONAL NON-HOMOLOGOUS END JOINING PROTEIN LIGD"/>
    <property type="match status" value="1"/>
</dbReference>
<reference evidence="2" key="1">
    <citation type="submission" date="2022-08" db="EMBL/GenBank/DDBJ databases">
        <title>Draft genome sequencing of Roseisolibacter agri AW1220.</title>
        <authorList>
            <person name="Tobiishi Y."/>
            <person name="Tonouchi A."/>
        </authorList>
    </citation>
    <scope>NUCLEOTIDE SEQUENCE</scope>
    <source>
        <strain evidence="2">AW1220</strain>
    </source>
</reference>
<keyword evidence="3" id="KW-1185">Reference proteome</keyword>
<dbReference type="AlphaFoldDB" id="A0AA37Q271"/>
<evidence type="ECO:0000313" key="2">
    <source>
        <dbReference type="EMBL" id="GLC25219.1"/>
    </source>
</evidence>
<evidence type="ECO:0000313" key="3">
    <source>
        <dbReference type="Proteomes" id="UP001161325"/>
    </source>
</evidence>
<accession>A0AA37Q271</accession>
<dbReference type="Gene3D" id="3.90.920.10">
    <property type="entry name" value="DNA primase, PRIM domain"/>
    <property type="match status" value="1"/>
</dbReference>
<dbReference type="Proteomes" id="UP001161325">
    <property type="component" value="Unassembled WGS sequence"/>
</dbReference>
<dbReference type="Pfam" id="PF21686">
    <property type="entry name" value="LigD_Prim-Pol"/>
    <property type="match status" value="1"/>
</dbReference>
<gene>
    <name evidence="2" type="ORF">rosag_17320</name>
</gene>